<feature type="region of interest" description="Disordered" evidence="12">
    <location>
        <begin position="2685"/>
        <end position="2730"/>
    </location>
</feature>
<dbReference type="InterPro" id="IPR006576">
    <property type="entry name" value="BRK_domain"/>
</dbReference>
<sequence>MSDNGMLSLFDTDGGFLEDLATDNGLAGTGSLLDAGGILGQMNPVMNTQPQQPQMFNQPMGGMQTNQFNNMQMQPPNVAQQNQFMTNTFNQQQNQFNTTKLHHFGGQQQQPGTAAHVMVLQQNNQSMAQRAPMQVIRTNMQPSPGFQNYGSMTTANGPRLPNPHQQQIGIQQNMPRMWNPNQNGPSQQAYVQQLPNQQPRLQNIQQIPGNGLQTTYLTQHNYALSKDNNIPQNRYQDGMPSTPNANVFMQGMKSPTGNMRPNVPMSSPNNNLIKNVTNISQSPRPPQQQMMINRTSTFQTQQNINSVNIPNFSSSQQQVQQPFQNSFNLPNIQNVGQINAGSVNVPSSSFQQFTYQQPQQQMPNQNTMASEMQMSQNINDKSSNMIPFQNTSPNQNVQFRPTYTVGTPQRTITPSASPRPTPSPARTPDLNAHTSPNSQGNLNQLVSPTMVSRPNTTPASSPFHVPNRSDANIAVSQAQILTNSFGNISNTNTVSVNNQSNTLPNQLVSVSVGQTNLNSMGQMSPSVGQVKNVNVEIYQLQQQIQQLHNQPQTQQTQQQMLDLQERVRTLRAQQELNSQRQKQQAAQSFPTYQIQNQQMQPSPQRPAIIQVQQPQLQPRQQIVQIQQPFPNQQQPIQQQQMQPQGQRILLVSNNMAGQPQRFLQTMSQAPGQQFVQQPQQKVVLIQQQQAQPGQQIRLIAQGQPQNQMPPSSMAMGSGNVPMSVVQIQLPQKTDILPKLEDDEEGGDKSVQKVKAQEKANQIVAEAVAKAQAAGNTQIPKVMTPPPIPSTVGDAEAPGSEEDSKKKSAKKRPKKKGKASKDKKEFDDDGESKEKKSKVERPKSVKKKKKPPATFLKSKKRKRNGSSDGSDVEIKITPPPSPENDEDSGIQKRRSARNTKRKKYLDEVDLNLSDDDTLDVDTEAAVSATVNATGGAVTKPVPFLSSVETTVAVPLEEESMVVEKILGARMRKLDKDIDVVNDDEEAQPEEEVEEYFVKYKNFSYLHCEWKTITELERDKRIHMKLKRFRAKREHLDLFETVDEDELFNPDYVEVDRVMEVSVTSDPVTEEEVTHFLVKWRGLPYEDSTWELQQDVDPEKVKLFYKFRDPPPEEDREVPARPSRDEWVQIPETKTYKGGNTLREYQLEGVNWLTFNWYKHQNCILADEMGLGKTIQSITFLHEIVEYGIKGPFLVVVPLSTLGNWQREFETWTDMNAIVYHGSNTSKFMLQEYEMFYKDEERQRIPDLTKFTVLVTTFEIIISDCELLSSIDWRCLIIDEAHRLKNKKCKLMEGLRYVDCEHRVLLTGTPLQNNVEELFSLLNFLEPEQFNSSQTFLAEFGNLRTDDQVDKLKALLKPMMLRRLKEDVETSLAAKEETIIEVELTNIQKKYYRAILERNFTFLSKGSTTSANVPNLLNTMMELRKCCNHPYLVKGAEDMIIRETKEKEKKPELDMFDIHRLMVQSSGKLVLMDKLLPKLKQGGHKVLIFSQMIKVLDILEDYLIQRRYLYERLDGRITGIMRQEAIDRFSKPDSDRFVFLLCTRAGGLGINLTAADTVIIYDSDWNPQNDLQAQARCHRIGQSKAVKVYRLITRNSYEREMFDRASLKLGLDKAVLQSMGGDKAANPREQLTKKEIEELLRKGAYGALMDDDKAGDDFCEEDIDQILQRRTQVIQIESEGKGSTFSKASFTMSENRDDIDINDPNFWQKWAKKADVNADEDKNELIVEVPRQRKQTARYGNDEAALEMSELESSSDDEEGGGNDEDGEGKGRGRGKKGKKGRRGRGRDSDDDFDARGAAGEMYSRSDCFKVEKNLLVYGWGRWTDIVSHGRFKRILAAKDVETIARALLMYSLKVYKGDEKIKEFIWDLISPANDGSLKNHSGLSAPVPRGRKGKNKPTKKEKESEHEIEMAKYHIDPESVLKDTGYKRHLHRHANKVLLRVRLLYYLREEIIGHAADKINKGLDVSEIDIPRANVEGDPPTLWWDGLSDRSLLIGVFKHGYEKYNRMRNDPLLCFLSRCGPPAGAALAAEQNDDDDDDMDDTKGNISTLKDEDEDTCTSVISNQDSNMAKETPNVTTEGGDDDGEKLPWPTMSDLNTRLRRIITSFQRSHKRQMLKDAQRAKRMERRERYDVVSRYKDEEKIQYQQSFFGCWDSHWTRREESDFYRIISTFGVEFDLFTGRYKWDRFRTLARLEKKHDDTLTEYFQAFYHMCMRVCKKFKNDDDALPPNNIYVEPISEERASRSLARIDLLNKIRTETLAHPKFDERVKLCQTSYDLPSWWICGKHDKDLLRGAARHGVVRTDEFILNDPALSFKDVFRNKRPYVNSPHFMQSPGASQTPVKVKNKEEETELEIKAMIEKIKRESNKDKPECDPQDVKKEQTSPDKKSDDLEHDLDKDVKKEVNSPDDNEQDEEDENRTSSPDSNKELKKDIKTEVKVENESESDIKEEANSDQDCQEKSEDLSVVKKSVVDNEDDEATDIEHDVSDNETANDTEVKSEDPNDSEKSPVKVKSEKSFEKVKSPGEIKTEDEEKDAEDLSTEVKKEKVKEEDSEKFTKEDVELQKLINEEDNLDPRLSAIPADFLQWPKDRVIFHRLEHICYCVETGEWPFPKRMSNIPMNYDSRSATPLGSSTPRDDQDLSQSDAGDSVYDGIKVNTGDGLKMTFHKRNAKEQKFDGRMAHLLNQSAAGSSDNDSQSESLTPRSQVPGHSPRHSPHHYFFSQTPADLLSNGSGPEFDPVLLQRSMMEHALMFPGSRQRRGRKRKAEKMAELAMQEALARREHSKNVVGHDPESRVPVINLEDGSRLSGDEAPQKKDLEKWLDEHPGYMIADCEEDFYDDIPRRGRKSRLDPSMIDPMMMTGEENVSVVNRITGKKITGAKAPPLKYLTEWLEQNPLYDVDSKWSDIVRSKVNLPKSLQSRVVTPSRGRKPKDTLSSSMMGSDIPFSAASLAGLSGFHSPGLMSMSGLPKLPLGMPFGALPNFGLGNPLLGMAGYLPGLTASHSKDTESSSKDRKSPKCKESSKSESKSPSIPHPSFPFMYNPMLLNPLFAAQAQSLGFSLPTSLPTSFGALAHSGLMNGSTADSDLEEGEIKRFSQKERRGSSSGLQDAPQDLSVKAKHHHEGGSKHRREKKHSSHSSDHHDKSSSASKQYSASIQQDEPTDLSMKSKPSTPDSAKSKPKIQSSFKLSKIVDTLKDKVNKMEDRSRKDRKSKLDSILNKLVEDKELGGQDRKSVDEDGSVDLSIGSDTKCDDISKDEEDKC</sequence>
<dbReference type="InterPro" id="IPR038718">
    <property type="entry name" value="SNF2-like_sf"/>
</dbReference>
<comment type="subcellular location">
    <subcellularLocation>
        <location evidence="1">Nucleus</location>
    </subcellularLocation>
</comment>
<feature type="compositionally biased region" description="Basic and acidic residues" evidence="12">
    <location>
        <begin position="3219"/>
        <end position="3234"/>
    </location>
</feature>
<feature type="compositionally biased region" description="Acidic residues" evidence="12">
    <location>
        <begin position="2030"/>
        <end position="2039"/>
    </location>
</feature>
<dbReference type="InterPro" id="IPR049730">
    <property type="entry name" value="SNF2/RAD54-like_C"/>
</dbReference>
<evidence type="ECO:0000256" key="12">
    <source>
        <dbReference type="SAM" id="MobiDB-lite"/>
    </source>
</evidence>
<dbReference type="Proteomes" id="UP000596742">
    <property type="component" value="Unassembled WGS sequence"/>
</dbReference>
<feature type="compositionally biased region" description="Acidic residues" evidence="12">
    <location>
        <begin position="1747"/>
        <end position="1765"/>
    </location>
</feature>
<keyword evidence="9" id="KW-0804">Transcription</keyword>
<comment type="caution">
    <text evidence="16">The sequence shown here is derived from an EMBL/GenBank/DDBJ whole genome shotgun (WGS) entry which is preliminary data.</text>
</comment>
<dbReference type="GO" id="GO:0005524">
    <property type="term" value="F:ATP binding"/>
    <property type="evidence" value="ECO:0007669"/>
    <property type="project" value="UniProtKB-KW"/>
</dbReference>
<evidence type="ECO:0000259" key="13">
    <source>
        <dbReference type="PROSITE" id="PS50013"/>
    </source>
</evidence>
<dbReference type="SMART" id="SM00490">
    <property type="entry name" value="HELICc"/>
    <property type="match status" value="1"/>
</dbReference>
<keyword evidence="4 16" id="KW-0378">Hydrolase</keyword>
<dbReference type="Gene3D" id="3.40.5.120">
    <property type="match status" value="2"/>
</dbReference>
<keyword evidence="10" id="KW-0539">Nucleus</keyword>
<feature type="region of interest" description="Disordered" evidence="12">
    <location>
        <begin position="2025"/>
        <end position="2089"/>
    </location>
</feature>
<gene>
    <name evidence="16" type="ORF">MGAL_10B074816</name>
</gene>
<organism evidence="16 17">
    <name type="scientific">Mytilus galloprovincialis</name>
    <name type="common">Mediterranean mussel</name>
    <dbReference type="NCBI Taxonomy" id="29158"/>
    <lineage>
        <taxon>Eukaryota</taxon>
        <taxon>Metazoa</taxon>
        <taxon>Spiralia</taxon>
        <taxon>Lophotrochozoa</taxon>
        <taxon>Mollusca</taxon>
        <taxon>Bivalvia</taxon>
        <taxon>Autobranchia</taxon>
        <taxon>Pteriomorphia</taxon>
        <taxon>Mytilida</taxon>
        <taxon>Mytiloidea</taxon>
        <taxon>Mytilidae</taxon>
        <taxon>Mytilinae</taxon>
        <taxon>Mytilus</taxon>
    </lineage>
</organism>
<dbReference type="InterPro" id="IPR014001">
    <property type="entry name" value="Helicase_ATP-bd"/>
</dbReference>
<evidence type="ECO:0000256" key="8">
    <source>
        <dbReference type="ARBA" id="ARBA00023125"/>
    </source>
</evidence>
<evidence type="ECO:0000256" key="10">
    <source>
        <dbReference type="ARBA" id="ARBA00023242"/>
    </source>
</evidence>
<dbReference type="CDD" id="cd17995">
    <property type="entry name" value="DEXHc_CHD6_7_8_9"/>
    <property type="match status" value="1"/>
</dbReference>
<feature type="compositionally biased region" description="Basic residues" evidence="12">
    <location>
        <begin position="890"/>
        <end position="902"/>
    </location>
</feature>
<evidence type="ECO:0000313" key="17">
    <source>
        <dbReference type="Proteomes" id="UP000596742"/>
    </source>
</evidence>
<feature type="compositionally biased region" description="Basic and acidic residues" evidence="12">
    <location>
        <begin position="2343"/>
        <end position="2403"/>
    </location>
</feature>
<feature type="region of interest" description="Disordered" evidence="12">
    <location>
        <begin position="1745"/>
        <end position="1795"/>
    </location>
</feature>
<feature type="region of interest" description="Disordered" evidence="12">
    <location>
        <begin position="2618"/>
        <end position="2651"/>
    </location>
</feature>
<dbReference type="SUPFAM" id="SSF52540">
    <property type="entry name" value="P-loop containing nucleoside triphosphate hydrolases"/>
    <property type="match status" value="2"/>
</dbReference>
<evidence type="ECO:0000256" key="5">
    <source>
        <dbReference type="ARBA" id="ARBA00022840"/>
    </source>
</evidence>
<dbReference type="GO" id="GO:0003677">
    <property type="term" value="F:DNA binding"/>
    <property type="evidence" value="ECO:0007669"/>
    <property type="project" value="UniProtKB-KW"/>
</dbReference>
<dbReference type="Pfam" id="PF00271">
    <property type="entry name" value="Helicase_C"/>
    <property type="match status" value="1"/>
</dbReference>
<dbReference type="Pfam" id="PF23078">
    <property type="entry name" value="HTH_CHD6-9"/>
    <property type="match status" value="1"/>
</dbReference>
<feature type="region of interest" description="Disordered" evidence="12">
    <location>
        <begin position="2324"/>
        <end position="2553"/>
    </location>
</feature>
<feature type="compositionally biased region" description="Basic residues" evidence="12">
    <location>
        <begin position="843"/>
        <end position="863"/>
    </location>
</feature>
<dbReference type="PROSITE" id="PS50013">
    <property type="entry name" value="CHROMO_2"/>
    <property type="match status" value="2"/>
</dbReference>
<evidence type="ECO:0000256" key="2">
    <source>
        <dbReference type="ARBA" id="ARBA00022737"/>
    </source>
</evidence>
<feature type="region of interest" description="Disordered" evidence="12">
    <location>
        <begin position="3092"/>
        <end position="3260"/>
    </location>
</feature>
<evidence type="ECO:0000256" key="9">
    <source>
        <dbReference type="ARBA" id="ARBA00023163"/>
    </source>
</evidence>
<dbReference type="FunFam" id="3.40.50.10810:FF:000003">
    <property type="entry name" value="chromodomain-helicase-DNA-binding protein 8 isoform X4"/>
    <property type="match status" value="1"/>
</dbReference>
<keyword evidence="8 16" id="KW-0238">DNA-binding</keyword>
<dbReference type="GO" id="GO:0006325">
    <property type="term" value="P:chromatin organization"/>
    <property type="evidence" value="ECO:0007669"/>
    <property type="project" value="UniProtKB-KW"/>
</dbReference>
<evidence type="ECO:0000313" key="16">
    <source>
        <dbReference type="EMBL" id="VDI59404.1"/>
    </source>
</evidence>
<evidence type="ECO:0000256" key="4">
    <source>
        <dbReference type="ARBA" id="ARBA00022801"/>
    </source>
</evidence>
<evidence type="ECO:0000256" key="3">
    <source>
        <dbReference type="ARBA" id="ARBA00022741"/>
    </source>
</evidence>
<dbReference type="EMBL" id="UYJE01007940">
    <property type="protein sequence ID" value="VDI59404.1"/>
    <property type="molecule type" value="Genomic_DNA"/>
</dbReference>
<feature type="compositionally biased region" description="Polar residues" evidence="12">
    <location>
        <begin position="2719"/>
        <end position="2730"/>
    </location>
</feature>
<feature type="domain" description="Chromo" evidence="13">
    <location>
        <begin position="959"/>
        <end position="1035"/>
    </location>
</feature>
<feature type="region of interest" description="Disordered" evidence="12">
    <location>
        <begin position="738"/>
        <end position="906"/>
    </location>
</feature>
<dbReference type="Pfam" id="PF00176">
    <property type="entry name" value="SNF2-rel_dom"/>
    <property type="match status" value="1"/>
</dbReference>
<evidence type="ECO:0000259" key="15">
    <source>
        <dbReference type="PROSITE" id="PS51194"/>
    </source>
</evidence>
<dbReference type="Pfam" id="PF07533">
    <property type="entry name" value="BRK"/>
    <property type="match status" value="2"/>
</dbReference>
<dbReference type="InterPro" id="IPR056342">
    <property type="entry name" value="HTH_CHD6-9"/>
</dbReference>
<dbReference type="SUPFAM" id="SSF54160">
    <property type="entry name" value="Chromo domain-like"/>
    <property type="match status" value="2"/>
</dbReference>
<dbReference type="Pfam" id="PF00385">
    <property type="entry name" value="Chromo"/>
    <property type="match status" value="2"/>
</dbReference>
<dbReference type="PANTHER" id="PTHR46850:SF1">
    <property type="entry name" value="CHROMODOMAIN-HELICASE-DNA-BINDING PROTEIN 9"/>
    <property type="match status" value="1"/>
</dbReference>
<keyword evidence="5" id="KW-0067">ATP-binding</keyword>
<feature type="compositionally biased region" description="Polar residues" evidence="12">
    <location>
        <begin position="2056"/>
        <end position="2076"/>
    </location>
</feature>
<feature type="compositionally biased region" description="Polar residues" evidence="12">
    <location>
        <begin position="2685"/>
        <end position="2703"/>
    </location>
</feature>
<feature type="region of interest" description="Disordered" evidence="12">
    <location>
        <begin position="1876"/>
        <end position="1905"/>
    </location>
</feature>
<feature type="compositionally biased region" description="Basic residues" evidence="12">
    <location>
        <begin position="1770"/>
        <end position="1783"/>
    </location>
</feature>
<evidence type="ECO:0000256" key="7">
    <source>
        <dbReference type="ARBA" id="ARBA00023015"/>
    </source>
</evidence>
<feature type="compositionally biased region" description="Basic and acidic residues" evidence="12">
    <location>
        <begin position="818"/>
        <end position="842"/>
    </location>
</feature>
<feature type="coiled-coil region" evidence="11">
    <location>
        <begin position="530"/>
        <end position="573"/>
    </location>
</feature>
<dbReference type="InterPro" id="IPR037259">
    <property type="entry name" value="BRK_sf"/>
</dbReference>
<feature type="region of interest" description="Disordered" evidence="12">
    <location>
        <begin position="381"/>
        <end position="465"/>
    </location>
</feature>
<dbReference type="CDD" id="cd18793">
    <property type="entry name" value="SF2_C_SNF"/>
    <property type="match status" value="1"/>
</dbReference>
<dbReference type="Gene3D" id="2.40.50.40">
    <property type="match status" value="2"/>
</dbReference>
<dbReference type="SUPFAM" id="SSF160481">
    <property type="entry name" value="BRK domain-like"/>
    <property type="match status" value="2"/>
</dbReference>
<dbReference type="Gene3D" id="3.40.50.10810">
    <property type="entry name" value="Tandem AAA-ATPase domain"/>
    <property type="match status" value="1"/>
</dbReference>
<dbReference type="SMART" id="SM00298">
    <property type="entry name" value="CHROMO"/>
    <property type="match status" value="2"/>
</dbReference>
<feature type="compositionally biased region" description="Basic residues" evidence="12">
    <location>
        <begin position="806"/>
        <end position="817"/>
    </location>
</feature>
<dbReference type="PANTHER" id="PTHR46850">
    <property type="entry name" value="CHROMODOMAIN-HELICASE-DNA-BINDING PROTEIN 9"/>
    <property type="match status" value="1"/>
</dbReference>
<accession>A0A8B6G6F0</accession>
<evidence type="ECO:0000256" key="1">
    <source>
        <dbReference type="ARBA" id="ARBA00004123"/>
    </source>
</evidence>
<feature type="compositionally biased region" description="Basic residues" evidence="12">
    <location>
        <begin position="3115"/>
        <end position="3134"/>
    </location>
</feature>
<dbReference type="GO" id="GO:0005634">
    <property type="term" value="C:nucleus"/>
    <property type="evidence" value="ECO:0007669"/>
    <property type="project" value="UniProtKB-SubCell"/>
</dbReference>
<keyword evidence="11" id="KW-0175">Coiled coil</keyword>
<feature type="domain" description="Chromo" evidence="13">
    <location>
        <begin position="1051"/>
        <end position="1105"/>
    </location>
</feature>
<dbReference type="GO" id="GO:0003678">
    <property type="term" value="F:DNA helicase activity"/>
    <property type="evidence" value="ECO:0007669"/>
    <property type="project" value="UniProtKB-EC"/>
</dbReference>
<keyword evidence="6" id="KW-0156">Chromatin regulator</keyword>
<evidence type="ECO:0000256" key="6">
    <source>
        <dbReference type="ARBA" id="ARBA00022853"/>
    </source>
</evidence>
<dbReference type="SMART" id="SM00487">
    <property type="entry name" value="DEXDc"/>
    <property type="match status" value="1"/>
</dbReference>
<dbReference type="InterPro" id="IPR023780">
    <property type="entry name" value="Chromo_domain"/>
</dbReference>
<feature type="compositionally biased region" description="Polar residues" evidence="12">
    <location>
        <begin position="2621"/>
        <end position="2632"/>
    </location>
</feature>
<dbReference type="Gene3D" id="1.10.10.60">
    <property type="entry name" value="Homeodomain-like"/>
    <property type="match status" value="2"/>
</dbReference>
<feature type="region of interest" description="Disordered" evidence="12">
    <location>
        <begin position="3000"/>
        <end position="3032"/>
    </location>
</feature>
<dbReference type="InterPro" id="IPR051493">
    <property type="entry name" value="CHD"/>
</dbReference>
<proteinExistence type="predicted"/>
<dbReference type="InterPro" id="IPR016197">
    <property type="entry name" value="Chromo-like_dom_sf"/>
</dbReference>
<feature type="domain" description="Helicase C-terminal" evidence="15">
    <location>
        <begin position="1469"/>
        <end position="1638"/>
    </location>
</feature>
<dbReference type="InterPro" id="IPR000330">
    <property type="entry name" value="SNF2_N"/>
</dbReference>
<dbReference type="InterPro" id="IPR000953">
    <property type="entry name" value="Chromo/chromo_shadow_dom"/>
</dbReference>
<evidence type="ECO:0000259" key="14">
    <source>
        <dbReference type="PROSITE" id="PS51192"/>
    </source>
</evidence>
<dbReference type="PROSITE" id="PS51192">
    <property type="entry name" value="HELICASE_ATP_BIND_1"/>
    <property type="match status" value="1"/>
</dbReference>
<dbReference type="InterPro" id="IPR027417">
    <property type="entry name" value="P-loop_NTPase"/>
</dbReference>
<dbReference type="SMART" id="SM00592">
    <property type="entry name" value="BRK"/>
    <property type="match status" value="2"/>
</dbReference>
<feature type="compositionally biased region" description="Basic and acidic residues" evidence="12">
    <location>
        <begin position="3191"/>
        <end position="3205"/>
    </location>
</feature>
<feature type="compositionally biased region" description="Basic and acidic residues" evidence="12">
    <location>
        <begin position="2539"/>
        <end position="2553"/>
    </location>
</feature>
<dbReference type="FunFam" id="3.40.50.300:FF:000015">
    <property type="entry name" value="chromodomain-helicase-DNA-binding protein 9 isoform X1"/>
    <property type="match status" value="1"/>
</dbReference>
<dbReference type="CDD" id="cd18668">
    <property type="entry name" value="CD1_tandem_CHD5-9_like"/>
    <property type="match status" value="1"/>
</dbReference>
<dbReference type="Gene3D" id="3.40.50.300">
    <property type="entry name" value="P-loop containing nucleotide triphosphate hydrolases"/>
    <property type="match status" value="1"/>
</dbReference>
<feature type="compositionally biased region" description="Polar residues" evidence="12">
    <location>
        <begin position="3166"/>
        <end position="3185"/>
    </location>
</feature>
<keyword evidence="17" id="KW-1185">Reference proteome</keyword>
<feature type="compositionally biased region" description="Basic and acidic residues" evidence="12">
    <location>
        <begin position="746"/>
        <end position="757"/>
    </location>
</feature>
<keyword evidence="2" id="KW-0677">Repeat</keyword>
<feature type="compositionally biased region" description="Polar residues" evidence="12">
    <location>
        <begin position="432"/>
        <end position="460"/>
    </location>
</feature>
<feature type="compositionally biased region" description="Basic and acidic residues" evidence="12">
    <location>
        <begin position="3247"/>
        <end position="3260"/>
    </location>
</feature>
<feature type="compositionally biased region" description="Low complexity" evidence="12">
    <location>
        <begin position="3144"/>
        <end position="3156"/>
    </location>
</feature>
<dbReference type="FunFam" id="2.40.50.40:FF:000001">
    <property type="entry name" value="chromodomain-helicase-DNA-binding protein 8 isoform X4"/>
    <property type="match status" value="1"/>
</dbReference>
<dbReference type="EC" id="3.6.4.12" evidence="16"/>
<dbReference type="OrthoDB" id="5857104at2759"/>
<dbReference type="PROSITE" id="PS51194">
    <property type="entry name" value="HELICASE_CTER"/>
    <property type="match status" value="1"/>
</dbReference>
<feature type="compositionally biased region" description="Basic and acidic residues" evidence="12">
    <location>
        <begin position="2423"/>
        <end position="2470"/>
    </location>
</feature>
<evidence type="ECO:0000256" key="11">
    <source>
        <dbReference type="SAM" id="Coils"/>
    </source>
</evidence>
<keyword evidence="3" id="KW-0547">Nucleotide-binding</keyword>
<dbReference type="CDD" id="cd18663">
    <property type="entry name" value="CD2_tandem_CHD5-9_like"/>
    <property type="match status" value="1"/>
</dbReference>
<feature type="compositionally biased region" description="Polar residues" evidence="12">
    <location>
        <begin position="381"/>
        <end position="412"/>
    </location>
</feature>
<feature type="compositionally biased region" description="Acidic residues" evidence="12">
    <location>
        <begin position="2527"/>
        <end position="2538"/>
    </location>
</feature>
<feature type="region of interest" description="Disordered" evidence="12">
    <location>
        <begin position="2918"/>
        <end position="2937"/>
    </location>
</feature>
<feature type="compositionally biased region" description="Basic and acidic residues" evidence="12">
    <location>
        <begin position="2493"/>
        <end position="2526"/>
    </location>
</feature>
<feature type="compositionally biased region" description="Acidic residues" evidence="12">
    <location>
        <begin position="2404"/>
        <end position="2415"/>
    </location>
</feature>
<feature type="domain" description="Helicase ATP-binding" evidence="14">
    <location>
        <begin position="1152"/>
        <end position="1326"/>
    </location>
</feature>
<protein>
    <submittedName>
        <fullName evidence="16">Chromodomain-helicase-DNA-binding protein 7</fullName>
        <ecNumber evidence="16">3.6.4.12</ecNumber>
    </submittedName>
</protein>
<reference evidence="16" key="1">
    <citation type="submission" date="2018-11" db="EMBL/GenBank/DDBJ databases">
        <authorList>
            <person name="Alioto T."/>
            <person name="Alioto T."/>
        </authorList>
    </citation>
    <scope>NUCLEOTIDE SEQUENCE</scope>
</reference>
<keyword evidence="7" id="KW-0805">Transcription regulation</keyword>
<name>A0A8B6G6F0_MYTGA</name>
<feature type="compositionally biased region" description="Basic and acidic residues" evidence="12">
    <location>
        <begin position="3001"/>
        <end position="3025"/>
    </location>
</feature>
<dbReference type="InterPro" id="IPR001650">
    <property type="entry name" value="Helicase_C-like"/>
</dbReference>
<dbReference type="GO" id="GO:0016787">
    <property type="term" value="F:hydrolase activity"/>
    <property type="evidence" value="ECO:0007669"/>
    <property type="project" value="UniProtKB-KW"/>
</dbReference>
<feature type="compositionally biased region" description="Low complexity" evidence="12">
    <location>
        <begin position="764"/>
        <end position="773"/>
    </location>
</feature>
<keyword evidence="16" id="KW-0347">Helicase</keyword>